<dbReference type="Pfam" id="PF01282">
    <property type="entry name" value="Ribosomal_S24e"/>
    <property type="match status" value="1"/>
</dbReference>
<dbReference type="SUPFAM" id="SSF54189">
    <property type="entry name" value="Ribosomal proteins S24e, L23 and L15e"/>
    <property type="match status" value="1"/>
</dbReference>
<dbReference type="GO" id="GO:0003735">
    <property type="term" value="F:structural constituent of ribosome"/>
    <property type="evidence" value="ECO:0007669"/>
    <property type="project" value="InterPro"/>
</dbReference>
<dbReference type="GO" id="GO:0005840">
    <property type="term" value="C:ribosome"/>
    <property type="evidence" value="ECO:0007669"/>
    <property type="project" value="UniProtKB-KW"/>
</dbReference>
<dbReference type="InterPro" id="IPR053709">
    <property type="entry name" value="eRP_eS24_sf"/>
</dbReference>
<reference evidence="4" key="1">
    <citation type="journal article" date="2020" name="mSystems">
        <title>Genome- and Community-Level Interaction Insights into Carbon Utilization and Element Cycling Functions of Hydrothermarchaeota in Hydrothermal Sediment.</title>
        <authorList>
            <person name="Zhou Z."/>
            <person name="Liu Y."/>
            <person name="Xu W."/>
            <person name="Pan J."/>
            <person name="Luo Z.H."/>
            <person name="Li M."/>
        </authorList>
    </citation>
    <scope>NUCLEOTIDE SEQUENCE</scope>
    <source>
        <strain evidence="4">SpSt-649</strain>
    </source>
</reference>
<keyword evidence="1 3" id="KW-0689">Ribosomal protein</keyword>
<evidence type="ECO:0000313" key="4">
    <source>
        <dbReference type="EMBL" id="HGM46814.1"/>
    </source>
</evidence>
<evidence type="ECO:0000256" key="2">
    <source>
        <dbReference type="ARBA" id="ARBA00023274"/>
    </source>
</evidence>
<evidence type="ECO:0000256" key="1">
    <source>
        <dbReference type="ARBA" id="ARBA00022980"/>
    </source>
</evidence>
<dbReference type="GO" id="GO:0006412">
    <property type="term" value="P:translation"/>
    <property type="evidence" value="ECO:0007669"/>
    <property type="project" value="UniProtKB-UniRule"/>
</dbReference>
<sequence length="111" mass="12436">MQSARSDVKVSMVSDRLNRLIGRREVRIAVEHPGTGTPSRKEIAERVKALLNLTERHVIIVKKILTEYGLGRSNVLVHIYDEVERAKRFEPVHLLKKHGLTEAASSGSTQG</sequence>
<proteinExistence type="inferred from homology"/>
<dbReference type="EMBL" id="DTBQ01000098">
    <property type="protein sequence ID" value="HGM46814.1"/>
    <property type="molecule type" value="Genomic_DNA"/>
</dbReference>
<dbReference type="PANTHER" id="PTHR10496">
    <property type="entry name" value="40S RIBOSOMAL PROTEIN S24"/>
    <property type="match status" value="1"/>
</dbReference>
<protein>
    <recommendedName>
        <fullName evidence="3">Small ribosomal subunit protein eS24</fullName>
    </recommendedName>
</protein>
<accession>A0A7C4D2A2</accession>
<dbReference type="GO" id="GO:1990904">
    <property type="term" value="C:ribonucleoprotein complex"/>
    <property type="evidence" value="ECO:0007669"/>
    <property type="project" value="UniProtKB-KW"/>
</dbReference>
<dbReference type="AlphaFoldDB" id="A0A7C4D2A2"/>
<evidence type="ECO:0000256" key="3">
    <source>
        <dbReference type="HAMAP-Rule" id="MF_00545"/>
    </source>
</evidence>
<organism evidence="4">
    <name type="scientific">Thermofilum pendens</name>
    <dbReference type="NCBI Taxonomy" id="2269"/>
    <lineage>
        <taxon>Archaea</taxon>
        <taxon>Thermoproteota</taxon>
        <taxon>Thermoprotei</taxon>
        <taxon>Thermofilales</taxon>
        <taxon>Thermofilaceae</taxon>
        <taxon>Thermofilum</taxon>
    </lineage>
</organism>
<comment type="similarity">
    <text evidence="3">Belongs to the eukaryotic ribosomal protein eS24 family.</text>
</comment>
<dbReference type="HAMAP" id="MF_00545">
    <property type="entry name" value="Ribosomal_eS24"/>
    <property type="match status" value="1"/>
</dbReference>
<keyword evidence="2 3" id="KW-0687">Ribonucleoprotein</keyword>
<comment type="caution">
    <text evidence="4">The sequence shown here is derived from an EMBL/GenBank/DDBJ whole genome shotgun (WGS) entry which is preliminary data.</text>
</comment>
<dbReference type="Gene3D" id="3.30.70.3370">
    <property type="match status" value="1"/>
</dbReference>
<name>A0A7C4D2A2_THEPE</name>
<dbReference type="InterPro" id="IPR012678">
    <property type="entry name" value="Ribosomal_uL23/eL15/eS24_sf"/>
</dbReference>
<gene>
    <name evidence="3" type="primary">rps24e</name>
    <name evidence="4" type="ORF">ENU21_03535</name>
</gene>
<dbReference type="InterPro" id="IPR001976">
    <property type="entry name" value="Ribosomal_eS24"/>
</dbReference>